<evidence type="ECO:0000256" key="1">
    <source>
        <dbReference type="ARBA" id="ARBA00022729"/>
    </source>
</evidence>
<dbReference type="Proteomes" id="UP001602245">
    <property type="component" value="Unassembled WGS sequence"/>
</dbReference>
<keyword evidence="3" id="KW-0378">Hydrolase</keyword>
<dbReference type="PANTHER" id="PTHR43405">
    <property type="entry name" value="GLYCOSYL HYDROLASE DIGH"/>
    <property type="match status" value="1"/>
</dbReference>
<dbReference type="EMBL" id="JBIAZU010000008">
    <property type="protein sequence ID" value="MFF5296631.1"/>
    <property type="molecule type" value="Genomic_DNA"/>
</dbReference>
<accession>A0ABW6WUU3</accession>
<keyword evidence="4" id="KW-1185">Reference proteome</keyword>
<dbReference type="InterPro" id="IPR003790">
    <property type="entry name" value="GHL10"/>
</dbReference>
<protein>
    <submittedName>
        <fullName evidence="3">Glycoside hydrolase family 10 protein</fullName>
    </submittedName>
</protein>
<reference evidence="3 4" key="1">
    <citation type="submission" date="2024-10" db="EMBL/GenBank/DDBJ databases">
        <title>The Natural Products Discovery Center: Release of the First 8490 Sequenced Strains for Exploring Actinobacteria Biosynthetic Diversity.</title>
        <authorList>
            <person name="Kalkreuter E."/>
            <person name="Kautsar S.A."/>
            <person name="Yang D."/>
            <person name="Bader C.D."/>
            <person name="Teijaro C.N."/>
            <person name="Fluegel L."/>
            <person name="Davis C.M."/>
            <person name="Simpson J.R."/>
            <person name="Lauterbach L."/>
            <person name="Steele A.D."/>
            <person name="Gui C."/>
            <person name="Meng S."/>
            <person name="Li G."/>
            <person name="Viehrig K."/>
            <person name="Ye F."/>
            <person name="Su P."/>
            <person name="Kiefer A.F."/>
            <person name="Nichols A."/>
            <person name="Cepeda A.J."/>
            <person name="Yan W."/>
            <person name="Fan B."/>
            <person name="Jiang Y."/>
            <person name="Adhikari A."/>
            <person name="Zheng C.-J."/>
            <person name="Schuster L."/>
            <person name="Cowan T.M."/>
            <person name="Smanski M.J."/>
            <person name="Chevrette M.G."/>
            <person name="De Carvalho L.P.S."/>
            <person name="Shen B."/>
        </authorList>
    </citation>
    <scope>NUCLEOTIDE SEQUENCE [LARGE SCALE GENOMIC DNA]</scope>
    <source>
        <strain evidence="3 4">NPDC000087</strain>
    </source>
</reference>
<dbReference type="InterPro" id="IPR017853">
    <property type="entry name" value="GH"/>
</dbReference>
<name>A0ABW6WUU3_9ACTN</name>
<dbReference type="Gene3D" id="3.20.20.80">
    <property type="entry name" value="Glycosidases"/>
    <property type="match status" value="1"/>
</dbReference>
<dbReference type="SUPFAM" id="SSF51445">
    <property type="entry name" value="(Trans)glycosidases"/>
    <property type="match status" value="1"/>
</dbReference>
<proteinExistence type="predicted"/>
<comment type="caution">
    <text evidence="3">The sequence shown here is derived from an EMBL/GenBank/DDBJ whole genome shotgun (WGS) entry which is preliminary data.</text>
</comment>
<dbReference type="PANTHER" id="PTHR43405:SF1">
    <property type="entry name" value="GLYCOSYL HYDROLASE DIGH"/>
    <property type="match status" value="1"/>
</dbReference>
<dbReference type="GO" id="GO:0016787">
    <property type="term" value="F:hydrolase activity"/>
    <property type="evidence" value="ECO:0007669"/>
    <property type="project" value="UniProtKB-KW"/>
</dbReference>
<dbReference type="Pfam" id="PF02638">
    <property type="entry name" value="GHL10"/>
    <property type="match status" value="1"/>
</dbReference>
<feature type="domain" description="Glycosyl hydrolase-like 10" evidence="2">
    <location>
        <begin position="70"/>
        <end position="390"/>
    </location>
</feature>
<dbReference type="InterPro" id="IPR052177">
    <property type="entry name" value="Divisome_Glycosyl_Hydrolase"/>
</dbReference>
<gene>
    <name evidence="3" type="ORF">ACFY35_44950</name>
</gene>
<organism evidence="3 4">
    <name type="scientific">Paractinoplanes globisporus</name>
    <dbReference type="NCBI Taxonomy" id="113565"/>
    <lineage>
        <taxon>Bacteria</taxon>
        <taxon>Bacillati</taxon>
        <taxon>Actinomycetota</taxon>
        <taxon>Actinomycetes</taxon>
        <taxon>Micromonosporales</taxon>
        <taxon>Micromonosporaceae</taxon>
        <taxon>Paractinoplanes</taxon>
    </lineage>
</organism>
<evidence type="ECO:0000259" key="2">
    <source>
        <dbReference type="Pfam" id="PF02638"/>
    </source>
</evidence>
<keyword evidence="1" id="KW-0732">Signal</keyword>
<evidence type="ECO:0000313" key="3">
    <source>
        <dbReference type="EMBL" id="MFF5296631.1"/>
    </source>
</evidence>
<dbReference type="RefSeq" id="WP_040433137.1">
    <property type="nucleotide sequence ID" value="NZ_JBIAZU010000008.1"/>
</dbReference>
<sequence>MHRRRPSLRLVLPLASLLFALAVLGLGLLRAAAYDPPAAAGGSWSPAPGATAPPGPAGTCAGVPVSATRQLRGMWLTTVMNIDFPSKPGLPEAQVKAEYERWLDLAVAQHHNAIFVHVRPSGDAFWPSQYAPWSEWLTGKRDGRSPGWDPMAFMVAEAHARNLEFHAWFNPFRGTQPAPDGPGADFTKLAPNHPLLAHREWAIAYPTGKTSRLYFDPGNPDARRFVEDAMLEAVQKYDIDGVHFDDFFYPYPQNGEDFPDDASYAKYGHGENRAQWRRDNVDTLVREMSQRIKQLKPWVKFGISPFGIWRNKTTDPAGSDSRGLESYDAIYADTRKWVQQGWLDYIVPQLYWNVGFAKADYAKMLPWWTSLVKGTRVQLYIGQADYRVGEKGAWSNPAEIDRHLTMDEQAGVQGEVHFSAASVRSNKLGAVALYSKNHYSAPALVPVMKQLPAGPPGAPTLTREWRAGNARHFDFRPGAGPQPVSWALYRVGGDKATLVATGRTGQQVADPAPPAGSAVYCLSGLDRSGNEGKIGAAFTASR</sequence>
<evidence type="ECO:0000313" key="4">
    <source>
        <dbReference type="Proteomes" id="UP001602245"/>
    </source>
</evidence>